<sequence length="98" mass="10823">MSNYSRFMVLTHFKRPNALRSPQQGDLRLLGPPSDRGADGGAGARDRRVLADLRADPQATVPPTPPRDITVIRNRCLNSSIHSLSANMLSNMMAIRKK</sequence>
<gene>
    <name evidence="2" type="ORF">PoB_003749600</name>
</gene>
<evidence type="ECO:0000256" key="1">
    <source>
        <dbReference type="SAM" id="MobiDB-lite"/>
    </source>
</evidence>
<evidence type="ECO:0000313" key="3">
    <source>
        <dbReference type="Proteomes" id="UP000735302"/>
    </source>
</evidence>
<reference evidence="2 3" key="1">
    <citation type="journal article" date="2021" name="Elife">
        <title>Chloroplast acquisition without the gene transfer in kleptoplastic sea slugs, Plakobranchus ocellatus.</title>
        <authorList>
            <person name="Maeda T."/>
            <person name="Takahashi S."/>
            <person name="Yoshida T."/>
            <person name="Shimamura S."/>
            <person name="Takaki Y."/>
            <person name="Nagai Y."/>
            <person name="Toyoda A."/>
            <person name="Suzuki Y."/>
            <person name="Arimoto A."/>
            <person name="Ishii H."/>
            <person name="Satoh N."/>
            <person name="Nishiyama T."/>
            <person name="Hasebe M."/>
            <person name="Maruyama T."/>
            <person name="Minagawa J."/>
            <person name="Obokata J."/>
            <person name="Shigenobu S."/>
        </authorList>
    </citation>
    <scope>NUCLEOTIDE SEQUENCE [LARGE SCALE GENOMIC DNA]</scope>
</reference>
<dbReference type="EMBL" id="BLXT01004214">
    <property type="protein sequence ID" value="GFO10991.1"/>
    <property type="molecule type" value="Genomic_DNA"/>
</dbReference>
<protein>
    <submittedName>
        <fullName evidence="2">Uncharacterized protein</fullName>
    </submittedName>
</protein>
<organism evidence="2 3">
    <name type="scientific">Plakobranchus ocellatus</name>
    <dbReference type="NCBI Taxonomy" id="259542"/>
    <lineage>
        <taxon>Eukaryota</taxon>
        <taxon>Metazoa</taxon>
        <taxon>Spiralia</taxon>
        <taxon>Lophotrochozoa</taxon>
        <taxon>Mollusca</taxon>
        <taxon>Gastropoda</taxon>
        <taxon>Heterobranchia</taxon>
        <taxon>Euthyneura</taxon>
        <taxon>Panpulmonata</taxon>
        <taxon>Sacoglossa</taxon>
        <taxon>Placobranchoidea</taxon>
        <taxon>Plakobranchidae</taxon>
        <taxon>Plakobranchus</taxon>
    </lineage>
</organism>
<dbReference type="AlphaFoldDB" id="A0AAV4AIJ9"/>
<accession>A0AAV4AIJ9</accession>
<comment type="caution">
    <text evidence="2">The sequence shown here is derived from an EMBL/GenBank/DDBJ whole genome shotgun (WGS) entry which is preliminary data.</text>
</comment>
<dbReference type="Proteomes" id="UP000735302">
    <property type="component" value="Unassembled WGS sequence"/>
</dbReference>
<proteinExistence type="predicted"/>
<name>A0AAV4AIJ9_9GAST</name>
<evidence type="ECO:0000313" key="2">
    <source>
        <dbReference type="EMBL" id="GFO10991.1"/>
    </source>
</evidence>
<feature type="region of interest" description="Disordered" evidence="1">
    <location>
        <begin position="18"/>
        <end position="45"/>
    </location>
</feature>
<keyword evidence="3" id="KW-1185">Reference proteome</keyword>